<sequence length="91" mass="9362">MYSVIARCGNTRVAVVFRVVAVAAYGAPVLAVAVEGHGFVDFAVPPWAHGVKAQTTRAVKPANGDSAHGVVCCVWAPVIRVTGSASLVMAE</sequence>
<gene>
    <name evidence="1" type="ORF">F5144DRAFT_161423</name>
</gene>
<keyword evidence="2" id="KW-1185">Reference proteome</keyword>
<evidence type="ECO:0000313" key="1">
    <source>
        <dbReference type="EMBL" id="KAH6635971.1"/>
    </source>
</evidence>
<proteinExistence type="predicted"/>
<accession>A0ACB7P9W2</accession>
<reference evidence="1 2" key="1">
    <citation type="journal article" date="2021" name="Nat. Commun.">
        <title>Genetic determinants of endophytism in the Arabidopsis root mycobiome.</title>
        <authorList>
            <person name="Mesny F."/>
            <person name="Miyauchi S."/>
            <person name="Thiergart T."/>
            <person name="Pickel B."/>
            <person name="Atanasova L."/>
            <person name="Karlsson M."/>
            <person name="Huettel B."/>
            <person name="Barry K.W."/>
            <person name="Haridas S."/>
            <person name="Chen C."/>
            <person name="Bauer D."/>
            <person name="Andreopoulos W."/>
            <person name="Pangilinan J."/>
            <person name="LaButti K."/>
            <person name="Riley R."/>
            <person name="Lipzen A."/>
            <person name="Clum A."/>
            <person name="Drula E."/>
            <person name="Henrissat B."/>
            <person name="Kohler A."/>
            <person name="Grigoriev I.V."/>
            <person name="Martin F.M."/>
            <person name="Hacquard S."/>
        </authorList>
    </citation>
    <scope>NUCLEOTIDE SEQUENCE [LARGE SCALE GENOMIC DNA]</scope>
    <source>
        <strain evidence="1 2">MPI-SDFR-AT-0079</strain>
    </source>
</reference>
<dbReference type="EMBL" id="JAGIZQ010000003">
    <property type="protein sequence ID" value="KAH6635971.1"/>
    <property type="molecule type" value="Genomic_DNA"/>
</dbReference>
<name>A0ACB7P9W2_9PEZI</name>
<protein>
    <submittedName>
        <fullName evidence="1">Uncharacterized protein</fullName>
    </submittedName>
</protein>
<evidence type="ECO:0000313" key="2">
    <source>
        <dbReference type="Proteomes" id="UP000724584"/>
    </source>
</evidence>
<comment type="caution">
    <text evidence="1">The sequence shown here is derived from an EMBL/GenBank/DDBJ whole genome shotgun (WGS) entry which is preliminary data.</text>
</comment>
<dbReference type="Proteomes" id="UP000724584">
    <property type="component" value="Unassembled WGS sequence"/>
</dbReference>
<organism evidence="1 2">
    <name type="scientific">Chaetomium tenue</name>
    <dbReference type="NCBI Taxonomy" id="1854479"/>
    <lineage>
        <taxon>Eukaryota</taxon>
        <taxon>Fungi</taxon>
        <taxon>Dikarya</taxon>
        <taxon>Ascomycota</taxon>
        <taxon>Pezizomycotina</taxon>
        <taxon>Sordariomycetes</taxon>
        <taxon>Sordariomycetidae</taxon>
        <taxon>Sordariales</taxon>
        <taxon>Chaetomiaceae</taxon>
        <taxon>Chaetomium</taxon>
    </lineage>
</organism>